<evidence type="ECO:0000256" key="1">
    <source>
        <dbReference type="ARBA" id="ARBA00004123"/>
    </source>
</evidence>
<proteinExistence type="predicted"/>
<dbReference type="PANTHER" id="PTHR15245:SF20">
    <property type="entry name" value="SYMPLEKIN"/>
    <property type="match status" value="1"/>
</dbReference>
<reference evidence="6 7" key="2">
    <citation type="journal article" date="2013" name="IMA Fungus">
        <title>IMA Genome-F 1: Ceratocystis fimbriata: Draft nuclear genome sequence for the plant pathogen, Ceratocystis fimbriata.</title>
        <authorList>
            <person name="Wilken P.M."/>
            <person name="Steenkamp E.T."/>
            <person name="Wingfield M.J."/>
            <person name="de Beer Z.W."/>
            <person name="Wingfield B.D."/>
        </authorList>
    </citation>
    <scope>NUCLEOTIDE SEQUENCE [LARGE SCALE GENOMIC DNA]</scope>
    <source>
        <strain evidence="6 7">CBS 114723</strain>
    </source>
</reference>
<name>A0A2C5WX34_9PEZI</name>
<dbReference type="EMBL" id="APWK03000134">
    <property type="protein sequence ID" value="PHH50353.1"/>
    <property type="molecule type" value="Genomic_DNA"/>
</dbReference>
<evidence type="ECO:0000313" key="6">
    <source>
        <dbReference type="EMBL" id="PHH50353.1"/>
    </source>
</evidence>
<dbReference type="PANTHER" id="PTHR15245">
    <property type="entry name" value="SYMPLEKIN-RELATED"/>
    <property type="match status" value="1"/>
</dbReference>
<feature type="compositionally biased region" description="Acidic residues" evidence="4">
    <location>
        <begin position="443"/>
        <end position="463"/>
    </location>
</feature>
<evidence type="ECO:0000256" key="2">
    <source>
        <dbReference type="ARBA" id="ARBA00022664"/>
    </source>
</evidence>
<dbReference type="GO" id="GO:0005847">
    <property type="term" value="C:mRNA cleavage and polyadenylation specificity factor complex"/>
    <property type="evidence" value="ECO:0007669"/>
    <property type="project" value="TreeGrafter"/>
</dbReference>
<feature type="region of interest" description="Disordered" evidence="4">
    <location>
        <begin position="307"/>
        <end position="367"/>
    </location>
</feature>
<dbReference type="Pfam" id="PF11935">
    <property type="entry name" value="SYMPK_PTA1_N"/>
    <property type="match status" value="1"/>
</dbReference>
<dbReference type="STRING" id="1035309.A0A2C5WX34"/>
<evidence type="ECO:0000259" key="5">
    <source>
        <dbReference type="Pfam" id="PF11935"/>
    </source>
</evidence>
<comment type="subcellular location">
    <subcellularLocation>
        <location evidence="1">Nucleus</location>
    </subcellularLocation>
</comment>
<evidence type="ECO:0000256" key="4">
    <source>
        <dbReference type="SAM" id="MobiDB-lite"/>
    </source>
</evidence>
<evidence type="ECO:0000256" key="3">
    <source>
        <dbReference type="ARBA" id="ARBA00023242"/>
    </source>
</evidence>
<dbReference type="InterPro" id="IPR032460">
    <property type="entry name" value="Symplekin/Pta1_N"/>
</dbReference>
<dbReference type="AlphaFoldDB" id="A0A2C5WX34"/>
<feature type="region of interest" description="Disordered" evidence="4">
    <location>
        <begin position="563"/>
        <end position="586"/>
    </location>
</feature>
<keyword evidence="3" id="KW-0539">Nucleus</keyword>
<feature type="compositionally biased region" description="Basic and acidic residues" evidence="4">
    <location>
        <begin position="563"/>
        <end position="577"/>
    </location>
</feature>
<comment type="caution">
    <text evidence="6">The sequence shown here is derived from an EMBL/GenBank/DDBJ whole genome shotgun (WGS) entry which is preliminary data.</text>
</comment>
<accession>A0A2C5WX34</accession>
<feature type="domain" description="Symplekin/Pta1 N-terminal" evidence="5">
    <location>
        <begin position="91"/>
        <end position="309"/>
    </location>
</feature>
<feature type="region of interest" description="Disordered" evidence="4">
    <location>
        <begin position="422"/>
        <end position="465"/>
    </location>
</feature>
<protein>
    <submittedName>
        <fullName evidence="6">mRNA cleavage and polyadenylation specificity factor complex subunit pta1</fullName>
    </submittedName>
</protein>
<dbReference type="GO" id="GO:0006397">
    <property type="term" value="P:mRNA processing"/>
    <property type="evidence" value="ECO:0007669"/>
    <property type="project" value="UniProtKB-KW"/>
</dbReference>
<sequence length="783" mass="87275">MAGSASVEEQIRQLNDARKLVLADVKFYPDVVKGILPILQPNTLVELRRWGADFLAEAFATPALSVKEKETMQVSGVIDTLETVLNNPNEDLHVLRSIILACASIYPVTLRWTIENSYDNITWEKMTAIKSRIFTIWETASISVRICCIKFAQRVVLAQTPSIGLEAKRNDSMDVSLDRITANHALLDPRMMEAEAHGLLDRIMGTLQDSKINVVSGEGLLIDATLNCLAILVRGRQNIGNRILNIVLNFDPYQNATGTLSAKEAVMMKSLVKTIRIFLIGFMKRDPQNPFSQRIHQRLEWLTARGSNATEDAGRKRPLEPLQQPHSDPKRQRTAQPPPSFPPPPPQQPEEDYETAPLGPGPHTLGDVFTLTKAASDTIKNFDVHTLPPPLVSRIVISALASISPHVLNRKIGDVRQRLEHLKSSVPPPLPSNTAVPPLVSTNEDDDDDDYEPDFDGPEDDDQTQNKMVCESTQVVPPTNHEASLSLEAFKLATAPPLTRESATGMGQVALQQVFEDCVVVGDDSMVAKKSKVGWRQFAAHMGDRDSWITTLIRIASRGSSEIQHDKPIKSEIKTDNESEDEDTKTGGVLTAKSLRAEGKTLTLNTDLRDMIFEYVMADFRKRIDVAVTWLCEEWYNDQIQLKYGQSRASSDGGHGTQYHQLVLRVLDGFLPYLHPGDRVLTRFLSEIPELSEPILTRVKQTCRDPTVVSLVLNSLLYLVMMRPPIKELALDAIQDIWLDVEDARNMAGKYLGKFRPEWLSAAIQNAENKTTTTNNEAEVPVA</sequence>
<keyword evidence="7" id="KW-1185">Reference proteome</keyword>
<gene>
    <name evidence="6" type="primary">pta1</name>
    <name evidence="6" type="ORF">CFIMG_004001RA</name>
</gene>
<keyword evidence="2" id="KW-0507">mRNA processing</keyword>
<reference evidence="6 7" key="1">
    <citation type="journal article" date="2013" name="Fungal Biol.">
        <title>Analysis of microsatellite markers in the genome of the plant pathogen Ceratocystis fimbriata.</title>
        <authorList>
            <person name="Simpson M.C."/>
            <person name="Wilken P.M."/>
            <person name="Coetzee M.P."/>
            <person name="Wingfield M.J."/>
            <person name="Wingfield B.D."/>
        </authorList>
    </citation>
    <scope>NUCLEOTIDE SEQUENCE [LARGE SCALE GENOMIC DNA]</scope>
    <source>
        <strain evidence="6 7">CBS 114723</strain>
    </source>
</reference>
<evidence type="ECO:0000313" key="7">
    <source>
        <dbReference type="Proteomes" id="UP000222788"/>
    </source>
</evidence>
<organism evidence="6 7">
    <name type="scientific">Ceratocystis fimbriata CBS 114723</name>
    <dbReference type="NCBI Taxonomy" id="1035309"/>
    <lineage>
        <taxon>Eukaryota</taxon>
        <taxon>Fungi</taxon>
        <taxon>Dikarya</taxon>
        <taxon>Ascomycota</taxon>
        <taxon>Pezizomycotina</taxon>
        <taxon>Sordariomycetes</taxon>
        <taxon>Hypocreomycetidae</taxon>
        <taxon>Microascales</taxon>
        <taxon>Ceratocystidaceae</taxon>
        <taxon>Ceratocystis</taxon>
    </lineage>
</organism>
<dbReference type="OrthoDB" id="331600at2759"/>
<dbReference type="InterPro" id="IPR011989">
    <property type="entry name" value="ARM-like"/>
</dbReference>
<dbReference type="Gene3D" id="1.25.10.10">
    <property type="entry name" value="Leucine-rich Repeat Variant"/>
    <property type="match status" value="1"/>
</dbReference>
<dbReference type="InterPro" id="IPR021850">
    <property type="entry name" value="Symplekin/Pta1"/>
</dbReference>
<feature type="compositionally biased region" description="Pro residues" evidence="4">
    <location>
        <begin position="336"/>
        <end position="348"/>
    </location>
</feature>
<dbReference type="Proteomes" id="UP000222788">
    <property type="component" value="Unassembled WGS sequence"/>
</dbReference>